<dbReference type="GO" id="GO:0016020">
    <property type="term" value="C:membrane"/>
    <property type="evidence" value="ECO:0007669"/>
    <property type="project" value="TreeGrafter"/>
</dbReference>
<dbReference type="GO" id="GO:0071944">
    <property type="term" value="C:cell periphery"/>
    <property type="evidence" value="ECO:0007669"/>
    <property type="project" value="TreeGrafter"/>
</dbReference>
<evidence type="ECO:0000313" key="2">
    <source>
        <dbReference type="Proteomes" id="UP000075714"/>
    </source>
</evidence>
<protein>
    <submittedName>
        <fullName evidence="1">Uncharacterized protein</fullName>
    </submittedName>
</protein>
<name>A0A150GC66_GONPE</name>
<gene>
    <name evidence="1" type="ORF">GPECTOR_35g884</name>
</gene>
<dbReference type="Proteomes" id="UP000075714">
    <property type="component" value="Unassembled WGS sequence"/>
</dbReference>
<dbReference type="PANTHER" id="PTHR12393">
    <property type="entry name" value="SPHINGOMYELIN PHOSPHODIESTERASE RELATED"/>
    <property type="match status" value="1"/>
</dbReference>
<dbReference type="PANTHER" id="PTHR12393:SF6">
    <property type="entry name" value="SPHINGOMYELIN PHOSPHODIESTERASE 2"/>
    <property type="match status" value="1"/>
</dbReference>
<dbReference type="SUPFAM" id="SSF48403">
    <property type="entry name" value="Ankyrin repeat"/>
    <property type="match status" value="2"/>
</dbReference>
<reference evidence="2" key="1">
    <citation type="journal article" date="2016" name="Nat. Commun.">
        <title>The Gonium pectorale genome demonstrates co-option of cell cycle regulation during the evolution of multicellularity.</title>
        <authorList>
            <person name="Hanschen E.R."/>
            <person name="Marriage T.N."/>
            <person name="Ferris P.J."/>
            <person name="Hamaji T."/>
            <person name="Toyoda A."/>
            <person name="Fujiyama A."/>
            <person name="Neme R."/>
            <person name="Noguchi H."/>
            <person name="Minakuchi Y."/>
            <person name="Suzuki M."/>
            <person name="Kawai-Toyooka H."/>
            <person name="Smith D.R."/>
            <person name="Sparks H."/>
            <person name="Anderson J."/>
            <person name="Bakaric R."/>
            <person name="Luria V."/>
            <person name="Karger A."/>
            <person name="Kirschner M.W."/>
            <person name="Durand P.M."/>
            <person name="Michod R.E."/>
            <person name="Nozaki H."/>
            <person name="Olson B.J."/>
        </authorList>
    </citation>
    <scope>NUCLEOTIDE SEQUENCE [LARGE SCALE GENOMIC DNA]</scope>
    <source>
        <strain evidence="2">NIES-2863</strain>
    </source>
</reference>
<keyword evidence="2" id="KW-1185">Reference proteome</keyword>
<dbReference type="GO" id="GO:0046513">
    <property type="term" value="P:ceramide biosynthetic process"/>
    <property type="evidence" value="ECO:0007669"/>
    <property type="project" value="TreeGrafter"/>
</dbReference>
<dbReference type="GO" id="GO:0030149">
    <property type="term" value="P:sphingolipid catabolic process"/>
    <property type="evidence" value="ECO:0007669"/>
    <property type="project" value="TreeGrafter"/>
</dbReference>
<dbReference type="InterPro" id="IPR036770">
    <property type="entry name" value="Ankyrin_rpt-contain_sf"/>
</dbReference>
<evidence type="ECO:0000313" key="1">
    <source>
        <dbReference type="EMBL" id="KXZ47446.1"/>
    </source>
</evidence>
<dbReference type="GO" id="GO:0004620">
    <property type="term" value="F:phospholipase activity"/>
    <property type="evidence" value="ECO:0007669"/>
    <property type="project" value="TreeGrafter"/>
</dbReference>
<dbReference type="OrthoDB" id="63514at2759"/>
<proteinExistence type="predicted"/>
<comment type="caution">
    <text evidence="1">The sequence shown here is derived from an EMBL/GenBank/DDBJ whole genome shotgun (WGS) entry which is preliminary data.</text>
</comment>
<dbReference type="AlphaFoldDB" id="A0A150GC66"/>
<dbReference type="EMBL" id="LSYV01000036">
    <property type="protein sequence ID" value="KXZ47446.1"/>
    <property type="molecule type" value="Genomic_DNA"/>
</dbReference>
<accession>A0A150GC66</accession>
<sequence length="552" mass="59247">MAQQTRLVETPTRGHWSSRVWPRLLPELAERIVDCLDRNEIAATFRHVNKATAEQFSGPLHTTIHISEPVPPHAFAAHWLAPGVTRGLTLKRRKKLVRLAAASGVLPNLEVALQAAAFVGAVAKAFKAAAGAGQLSLCQWLWDHSRSHPEGFHATSSARDALDAAAGGGHRHVCEWLLAVQHDVKRDGGVATSAAFHGGHADLAEWLLQPDPALTTVISTMYLSGAAHGCGLPALQQAWQRFRGPSLGKYVSAAVLSVAAASPTPDWAAKVEWLEAQGCQLTTMAAFQAARMLNDGAALARLTWLQGRGYPVSEEAVETAARTGNMSALAHLLSEVPVADEEGSAEAVSGATEGGHLEALQALQTAGWPIDFPRFARAAAEAGHLHVLAWMLEAEPVALNEMLFGAAAQSGSVELLAWLQQRGCSWDATAYRGAARSGCVAALEWLAERGCPMEEDGESYIEASCNGDLAVVRCLLRLGAPWGPPGRVFLGITRRHSAWTASWPMLRWLLWEGCPVEYKVVEKGLADRLSLPEEVDKVLGLLREHLGPRQPA</sequence>
<dbReference type="GO" id="GO:0005783">
    <property type="term" value="C:endoplasmic reticulum"/>
    <property type="evidence" value="ECO:0007669"/>
    <property type="project" value="TreeGrafter"/>
</dbReference>
<dbReference type="Gene3D" id="1.25.40.20">
    <property type="entry name" value="Ankyrin repeat-containing domain"/>
    <property type="match status" value="2"/>
</dbReference>
<organism evidence="1 2">
    <name type="scientific">Gonium pectorale</name>
    <name type="common">Green alga</name>
    <dbReference type="NCBI Taxonomy" id="33097"/>
    <lineage>
        <taxon>Eukaryota</taxon>
        <taxon>Viridiplantae</taxon>
        <taxon>Chlorophyta</taxon>
        <taxon>core chlorophytes</taxon>
        <taxon>Chlorophyceae</taxon>
        <taxon>CS clade</taxon>
        <taxon>Chlamydomonadales</taxon>
        <taxon>Volvocaceae</taxon>
        <taxon>Gonium</taxon>
    </lineage>
</organism>